<dbReference type="InterPro" id="IPR051710">
    <property type="entry name" value="Phosphatase_SH3-domain"/>
</dbReference>
<dbReference type="PANTHER" id="PTHR16469">
    <property type="entry name" value="UBIQUITIN-ASSOCIATED AND SH3 DOMAIN-CONTAINING BA-RELATED"/>
    <property type="match status" value="1"/>
</dbReference>
<organism evidence="2 3">
    <name type="scientific">Microdochium bolleyi</name>
    <dbReference type="NCBI Taxonomy" id="196109"/>
    <lineage>
        <taxon>Eukaryota</taxon>
        <taxon>Fungi</taxon>
        <taxon>Dikarya</taxon>
        <taxon>Ascomycota</taxon>
        <taxon>Pezizomycotina</taxon>
        <taxon>Sordariomycetes</taxon>
        <taxon>Xylariomycetidae</taxon>
        <taxon>Xylariales</taxon>
        <taxon>Microdochiaceae</taxon>
        <taxon>Microdochium</taxon>
    </lineage>
</organism>
<dbReference type="STRING" id="196109.A0A136ITG9"/>
<dbReference type="SUPFAM" id="SSF53254">
    <property type="entry name" value="Phosphoglycerate mutase-like"/>
    <property type="match status" value="1"/>
</dbReference>
<sequence>MGRPPAYVFVVRHGKRLDAADKQWHLSSPTPYDPPLTYAGWMQSKTVGARIASIIHGRAVDSASNPSTPSASTPPVGDPLAVPRKKRYNVVIHSSPFLRCMQTSIAIAAGIASNPPPEQDPRGKGLAITSRCVIRLDAFLGEWLSPDYFEHITPPPRSSLMLATAKAELLRREHYTDSPNILSTRKPVSNHGQLWSPSGGATSPARSGLDDVSALRDTLPGASPRAASPGLGAARSGYQSPVPTYAVGPNDSIPRGYVAHARDACADIDYQWDSSRDTLAWGDGGVLPEEWASMHQRFRRGFKRLVDWYATTDHPSQMVTKTTRSAAHGTTVAAPMNVDDDVDEENIVILVSHGAGCNALVGAITQQPVLADVAMSSISMAKRRSFFDEPNDVFDDKPAASLDEGLLRKKVTMQEVFDLKLFANTEHLHTTVSTPGISRSSSLAGHSRNSSRAAKPGPALQSALREISFGSSFGGGAVGGNRSGSANAALGSMRRGSQSPALGPRTISATRNSGAGITVGSSLSTLAGFSSGRNRSESFGLWQPKNEDAIDDEGDSPMLLNFSFEKEAKKEPSPLSTAPGPLEASSKELNLNTLAKTSVSTDPRGQTADEHSLLKAEATDHFDEDVVPHLWAGTGNGGMWGAPLPPGEAERIRDHTSTKRRWTVNEREAII</sequence>
<dbReference type="InParanoid" id="A0A136ITG9"/>
<dbReference type="OrthoDB" id="3898179at2759"/>
<feature type="region of interest" description="Disordered" evidence="1">
    <location>
        <begin position="567"/>
        <end position="587"/>
    </location>
</feature>
<evidence type="ECO:0000256" key="1">
    <source>
        <dbReference type="SAM" id="MobiDB-lite"/>
    </source>
</evidence>
<evidence type="ECO:0000313" key="2">
    <source>
        <dbReference type="EMBL" id="KXJ88280.1"/>
    </source>
</evidence>
<dbReference type="PANTHER" id="PTHR16469:SF27">
    <property type="entry name" value="UBIQUITIN-ASSOCIATED AND SH3 DOMAIN-CONTAINING BA-RELATED"/>
    <property type="match status" value="1"/>
</dbReference>
<feature type="compositionally biased region" description="Low complexity" evidence="1">
    <location>
        <begin position="62"/>
        <end position="75"/>
    </location>
</feature>
<dbReference type="InterPro" id="IPR013078">
    <property type="entry name" value="His_Pase_superF_clade-1"/>
</dbReference>
<feature type="region of interest" description="Disordered" evidence="1">
    <location>
        <begin position="60"/>
        <end position="80"/>
    </location>
</feature>
<dbReference type="SMART" id="SM00855">
    <property type="entry name" value="PGAM"/>
    <property type="match status" value="1"/>
</dbReference>
<dbReference type="Proteomes" id="UP000070501">
    <property type="component" value="Unassembled WGS sequence"/>
</dbReference>
<dbReference type="EMBL" id="KQ964259">
    <property type="protein sequence ID" value="KXJ88280.1"/>
    <property type="molecule type" value="Genomic_DNA"/>
</dbReference>
<feature type="compositionally biased region" description="Polar residues" evidence="1">
    <location>
        <begin position="431"/>
        <end position="452"/>
    </location>
</feature>
<reference evidence="3" key="1">
    <citation type="submission" date="2016-02" db="EMBL/GenBank/DDBJ databases">
        <title>Draft genome sequence of Microdochium bolleyi, a fungal endophyte of beachgrass.</title>
        <authorList>
            <consortium name="DOE Joint Genome Institute"/>
            <person name="David A.S."/>
            <person name="May G."/>
            <person name="Haridas S."/>
            <person name="Lim J."/>
            <person name="Wang M."/>
            <person name="Labutti K."/>
            <person name="Lipzen A."/>
            <person name="Barry K."/>
            <person name="Grigoriev I.V."/>
        </authorList>
    </citation>
    <scope>NUCLEOTIDE SEQUENCE [LARGE SCALE GENOMIC DNA]</scope>
    <source>
        <strain evidence="3">J235TASD1</strain>
    </source>
</reference>
<feature type="region of interest" description="Disordered" evidence="1">
    <location>
        <begin position="431"/>
        <end position="459"/>
    </location>
</feature>
<name>A0A136ITG9_9PEZI</name>
<proteinExistence type="predicted"/>
<evidence type="ECO:0000313" key="3">
    <source>
        <dbReference type="Proteomes" id="UP000070501"/>
    </source>
</evidence>
<dbReference type="InterPro" id="IPR029033">
    <property type="entry name" value="His_PPase_superfam"/>
</dbReference>
<feature type="region of interest" description="Disordered" evidence="1">
    <location>
        <begin position="486"/>
        <end position="515"/>
    </location>
</feature>
<evidence type="ECO:0008006" key="4">
    <source>
        <dbReference type="Google" id="ProtNLM"/>
    </source>
</evidence>
<gene>
    <name evidence="2" type="ORF">Micbo1qcDRAFT_236040</name>
</gene>
<accession>A0A136ITG9</accession>
<keyword evidence="3" id="KW-1185">Reference proteome</keyword>
<dbReference type="AlphaFoldDB" id="A0A136ITG9"/>
<dbReference type="CDD" id="cd07040">
    <property type="entry name" value="HP"/>
    <property type="match status" value="1"/>
</dbReference>
<dbReference type="Gene3D" id="3.40.50.1240">
    <property type="entry name" value="Phosphoglycerate mutase-like"/>
    <property type="match status" value="1"/>
</dbReference>
<feature type="region of interest" description="Disordered" evidence="1">
    <location>
        <begin position="180"/>
        <end position="239"/>
    </location>
</feature>
<protein>
    <recommendedName>
        <fullName evidence="4">Histidine phosphatase superfamily</fullName>
    </recommendedName>
</protein>
<feature type="compositionally biased region" description="Polar residues" evidence="1">
    <location>
        <begin position="180"/>
        <end position="205"/>
    </location>
</feature>